<sequence length="219" mass="24379">MPTARDRAIVVVDVKTSGDEFNRLGHAPVEIAWWNLATGDSGDFLVKHNVQYVTDFGDPDALRALRYVERGLGDQDQDLNHRELIRLESHLYANTLAAVDVARVARLLALQYKLVPPYLRPNWDDNVTTNEPWHPRLLDLASFASGTLGTAPGRLDSLADLAAALDVDPFREGTAAGDVHTAGECLLELIARSEDQHHRGIQLRRFFGGRRRARQAVAR</sequence>
<protein>
    <submittedName>
        <fullName evidence="1">Uncharacterized protein</fullName>
    </submittedName>
</protein>
<dbReference type="RefSeq" id="WP_051972906.1">
    <property type="nucleotide sequence ID" value="NZ_CP008954.1"/>
</dbReference>
<accession>A0A075V763</accession>
<reference evidence="1 2" key="1">
    <citation type="journal article" date="2014" name="J. Biotechnol.">
        <title>Complete genome sequence of the actinobacterium Amycolatopsis japonica MG417-CF17(T) (=DSM 44213T) producing (S,S)-N,N'-ethylenediaminedisuccinic acid.</title>
        <authorList>
            <person name="Stegmann E."/>
            <person name="Albersmeier A."/>
            <person name="Spohn M."/>
            <person name="Gert H."/>
            <person name="Weber T."/>
            <person name="Wohlleben W."/>
            <person name="Kalinowski J."/>
            <person name="Ruckert C."/>
        </authorList>
    </citation>
    <scope>NUCLEOTIDE SEQUENCE [LARGE SCALE GENOMIC DNA]</scope>
    <source>
        <strain evidence="2">MG417-CF17 (DSM 44213)</strain>
        <plasmid evidence="1">pAmyja1</plasmid>
    </source>
</reference>
<evidence type="ECO:0000313" key="1">
    <source>
        <dbReference type="EMBL" id="AIG81308.1"/>
    </source>
</evidence>
<dbReference type="AlphaFoldDB" id="A0A075V763"/>
<organism evidence="1 2">
    <name type="scientific">Amycolatopsis japonica</name>
    <dbReference type="NCBI Taxonomy" id="208439"/>
    <lineage>
        <taxon>Bacteria</taxon>
        <taxon>Bacillati</taxon>
        <taxon>Actinomycetota</taxon>
        <taxon>Actinomycetes</taxon>
        <taxon>Pseudonocardiales</taxon>
        <taxon>Pseudonocardiaceae</taxon>
        <taxon>Amycolatopsis</taxon>
        <taxon>Amycolatopsis japonica group</taxon>
    </lineage>
</organism>
<keyword evidence="2" id="KW-1185">Reference proteome</keyword>
<evidence type="ECO:0000313" key="2">
    <source>
        <dbReference type="Proteomes" id="UP000028492"/>
    </source>
</evidence>
<name>A0A075V763_9PSEU</name>
<dbReference type="Proteomes" id="UP000028492">
    <property type="component" value="Plasmid pAmyja1"/>
</dbReference>
<gene>
    <name evidence="1" type="ORF">AJAP_42705</name>
</gene>
<dbReference type="HOGENOM" id="CLU_1523498_0_0_11"/>
<dbReference type="KEGG" id="aja:AJAP_42705"/>
<geneLocation type="plasmid" evidence="1 2">
    <name>pAmyja1</name>
</geneLocation>
<dbReference type="EMBL" id="CP008954">
    <property type="protein sequence ID" value="AIG81308.1"/>
    <property type="molecule type" value="Genomic_DNA"/>
</dbReference>
<proteinExistence type="predicted"/>
<keyword evidence="1" id="KW-0614">Plasmid</keyword>